<dbReference type="AlphaFoldDB" id="A0A4Y9SKV3"/>
<dbReference type="Pfam" id="PF09865">
    <property type="entry name" value="DUF2092"/>
    <property type="match status" value="1"/>
</dbReference>
<dbReference type="SUPFAM" id="SSF89392">
    <property type="entry name" value="Prokaryotic lipoproteins and lipoprotein localization factors"/>
    <property type="match status" value="1"/>
</dbReference>
<accession>A0A4Y9SKV3</accession>
<evidence type="ECO:0000313" key="3">
    <source>
        <dbReference type="Proteomes" id="UP000297258"/>
    </source>
</evidence>
<protein>
    <submittedName>
        <fullName evidence="2">DUF2092 domain-containing protein</fullName>
    </submittedName>
</protein>
<dbReference type="InterPro" id="IPR019207">
    <property type="entry name" value="DUF2092"/>
</dbReference>
<gene>
    <name evidence="2" type="ORF">E4O92_24590</name>
</gene>
<dbReference type="InterPro" id="IPR029046">
    <property type="entry name" value="LolA/LolB/LppX"/>
</dbReference>
<sequence>MRMAGYLSGLPRFSVNVVSDYDAVQASGDKIEFGERRELVVERPNRLRVDTVRSDGRRTTGLFTGSEIVLVDHAKKVYASAAQPDGLDDSLRFFVGEMGMRLPLALLLTSNLQQQFGHRVRSIDYVEKTSLFGVPAHHLIARGDTVDFQVWVRDGEQPLPLRVVLTYKKEPGQPQFRAQLVDWNLNPALTEATFRPEIPAGAQKIPFVSQLATVRAGGQGGKQ</sequence>
<keyword evidence="1" id="KW-0732">Signal</keyword>
<name>A0A4Y9SKV3_9BURK</name>
<evidence type="ECO:0000256" key="1">
    <source>
        <dbReference type="ARBA" id="ARBA00022729"/>
    </source>
</evidence>
<keyword evidence="3" id="KW-1185">Reference proteome</keyword>
<reference evidence="2 3" key="1">
    <citation type="submission" date="2019-03" db="EMBL/GenBank/DDBJ databases">
        <title>Draft genome of Massilia hortus sp. nov., a novel bacterial species of the Oxalobacteraceae family.</title>
        <authorList>
            <person name="Peta V."/>
            <person name="Raths R."/>
            <person name="Bucking H."/>
        </authorList>
    </citation>
    <scope>NUCLEOTIDE SEQUENCE [LARGE SCALE GENOMIC DNA]</scope>
    <source>
        <strain evidence="2 3">ONC3</strain>
    </source>
</reference>
<organism evidence="2 3">
    <name type="scientific">Massilia horti</name>
    <dbReference type="NCBI Taxonomy" id="2562153"/>
    <lineage>
        <taxon>Bacteria</taxon>
        <taxon>Pseudomonadati</taxon>
        <taxon>Pseudomonadota</taxon>
        <taxon>Betaproteobacteria</taxon>
        <taxon>Burkholderiales</taxon>
        <taxon>Oxalobacteraceae</taxon>
        <taxon>Telluria group</taxon>
        <taxon>Massilia</taxon>
    </lineage>
</organism>
<comment type="caution">
    <text evidence="2">The sequence shown here is derived from an EMBL/GenBank/DDBJ whole genome shotgun (WGS) entry which is preliminary data.</text>
</comment>
<dbReference type="OrthoDB" id="116979at2"/>
<evidence type="ECO:0000313" key="2">
    <source>
        <dbReference type="EMBL" id="TFW27168.1"/>
    </source>
</evidence>
<proteinExistence type="predicted"/>
<dbReference type="EMBL" id="SPUM01000153">
    <property type="protein sequence ID" value="TFW27168.1"/>
    <property type="molecule type" value="Genomic_DNA"/>
</dbReference>
<dbReference type="Proteomes" id="UP000297258">
    <property type="component" value="Unassembled WGS sequence"/>
</dbReference>
<dbReference type="Gene3D" id="2.50.20.10">
    <property type="entry name" value="Lipoprotein localisation LolA/LolB/LppX"/>
    <property type="match status" value="1"/>
</dbReference>